<feature type="region of interest" description="Disordered" evidence="1">
    <location>
        <begin position="242"/>
        <end position="381"/>
    </location>
</feature>
<dbReference type="AlphaFoldDB" id="A0A161WC89"/>
<feature type="region of interest" description="Disordered" evidence="1">
    <location>
        <begin position="141"/>
        <end position="171"/>
    </location>
</feature>
<feature type="region of interest" description="Disordered" evidence="1">
    <location>
        <begin position="191"/>
        <end position="230"/>
    </location>
</feature>
<feature type="compositionally biased region" description="Low complexity" evidence="1">
    <location>
        <begin position="495"/>
        <end position="504"/>
    </location>
</feature>
<protein>
    <submittedName>
        <fullName evidence="2">Uncharacterized protein</fullName>
    </submittedName>
</protein>
<evidence type="ECO:0000313" key="3">
    <source>
        <dbReference type="Proteomes" id="UP000076584"/>
    </source>
</evidence>
<proteinExistence type="predicted"/>
<dbReference type="PROSITE" id="PS51257">
    <property type="entry name" value="PROKAR_LIPOPROTEIN"/>
    <property type="match status" value="1"/>
</dbReference>
<organism evidence="2 3">
    <name type="scientific">Colletotrichum incanum</name>
    <name type="common">Soybean anthracnose fungus</name>
    <dbReference type="NCBI Taxonomy" id="1573173"/>
    <lineage>
        <taxon>Eukaryota</taxon>
        <taxon>Fungi</taxon>
        <taxon>Dikarya</taxon>
        <taxon>Ascomycota</taxon>
        <taxon>Pezizomycotina</taxon>
        <taxon>Sordariomycetes</taxon>
        <taxon>Hypocreomycetidae</taxon>
        <taxon>Glomerellales</taxon>
        <taxon>Glomerellaceae</taxon>
        <taxon>Colletotrichum</taxon>
        <taxon>Colletotrichum spaethianum species complex</taxon>
    </lineage>
</organism>
<evidence type="ECO:0000313" key="2">
    <source>
        <dbReference type="EMBL" id="KZL81868.1"/>
    </source>
</evidence>
<dbReference type="Proteomes" id="UP000076584">
    <property type="component" value="Unassembled WGS sequence"/>
</dbReference>
<feature type="region of interest" description="Disordered" evidence="1">
    <location>
        <begin position="399"/>
        <end position="421"/>
    </location>
</feature>
<feature type="compositionally biased region" description="Polar residues" evidence="1">
    <location>
        <begin position="158"/>
        <end position="171"/>
    </location>
</feature>
<sequence>MAPKLQSWVFTLSQACVRQRFFHEFEWDVISLLDNAVITIKQERLLANIVGSRDQLTKEPNHVLIVPLQGRPALKLGLGSRDGNFSPEFIYGVRYKQEKGTINIKLNTHDMTKEVALQFKNRNDQDQVLRLLQDLGLRLEPSRGPLRQTPRSSPVVKNLQTSPANQPFTSRRSVTPLNQYYTGRLGSSLKKQFFPDESSPLSRTHGVLTDNHRPMNSISQRDEDVSFANPHPCERARTAFSDRQGMGTHVMSSQDRQYTPALHSASATHHKPSAFSPPPIRQNLGRDFSPPFESLLLNEVGQPRSRPSSGAAFRDMLPPRRELPFSLGKQAEPTAPKRPREQPELSGLGWSSTKASREEEVFQQPTPQTISKPVLSAEQAKKSQQTRLLVFERKDNNIIDNPVTKKKKPDSSPKPISTSPIPLPIIPSAPFKRKVIVRRPDVPSNPYYPLPNRTVQNVGDKIRSRGLVATPSSNATSSVEAASARELGVAGATELLATDTSSTSSEEEVDLDSTPAMPKPAKTSVIADGNNVLPKPTSTKMDQGTQTLNDLSDPSAKDDDLFVAKFQLMWDIRSLQQACFQRLLTDSRTQQHIDETKVFKELEQNTVDICQAAIDRYGLAMGDIPYEKLLNAIMQPRYEDNVMR</sequence>
<accession>A0A161WC89</accession>
<gene>
    <name evidence="2" type="ORF">CI238_01766</name>
</gene>
<evidence type="ECO:0000256" key="1">
    <source>
        <dbReference type="SAM" id="MobiDB-lite"/>
    </source>
</evidence>
<name>A0A161WC89_COLIC</name>
<comment type="caution">
    <text evidence="2">The sequence shown here is derived from an EMBL/GenBank/DDBJ whole genome shotgun (WGS) entry which is preliminary data.</text>
</comment>
<keyword evidence="3" id="KW-1185">Reference proteome</keyword>
<dbReference type="EMBL" id="LFIW01001556">
    <property type="protein sequence ID" value="KZL81868.1"/>
    <property type="molecule type" value="Genomic_DNA"/>
</dbReference>
<feature type="compositionally biased region" description="Polar residues" evidence="1">
    <location>
        <begin position="536"/>
        <end position="552"/>
    </location>
</feature>
<feature type="region of interest" description="Disordered" evidence="1">
    <location>
        <begin position="495"/>
        <end position="554"/>
    </location>
</feature>
<reference evidence="2 3" key="1">
    <citation type="submission" date="2015-06" db="EMBL/GenBank/DDBJ databases">
        <title>Survival trade-offs in plant roots during colonization by closely related pathogenic and mutualistic fungi.</title>
        <authorList>
            <person name="Hacquard S."/>
            <person name="Kracher B."/>
            <person name="Hiruma K."/>
            <person name="Weinman A."/>
            <person name="Muench P."/>
            <person name="Garrido Oter R."/>
            <person name="Ver Loren van Themaat E."/>
            <person name="Dallerey J.-F."/>
            <person name="Damm U."/>
            <person name="Henrissat B."/>
            <person name="Lespinet O."/>
            <person name="Thon M."/>
            <person name="Kemen E."/>
            <person name="McHardy A.C."/>
            <person name="Schulze-Lefert P."/>
            <person name="O'Connell R.J."/>
        </authorList>
    </citation>
    <scope>NUCLEOTIDE SEQUENCE [LARGE SCALE GENOMIC DNA]</scope>
    <source>
        <strain evidence="2 3">MAFF 238704</strain>
    </source>
</reference>